<protein>
    <submittedName>
        <fullName evidence="1">Uncharacterized protein</fullName>
    </submittedName>
</protein>
<organism evidence="1 2">
    <name type="scientific">Lyophyllum shimeji</name>
    <name type="common">Hon-shimeji</name>
    <name type="synonym">Tricholoma shimeji</name>
    <dbReference type="NCBI Taxonomy" id="47721"/>
    <lineage>
        <taxon>Eukaryota</taxon>
        <taxon>Fungi</taxon>
        <taxon>Dikarya</taxon>
        <taxon>Basidiomycota</taxon>
        <taxon>Agaricomycotina</taxon>
        <taxon>Agaricomycetes</taxon>
        <taxon>Agaricomycetidae</taxon>
        <taxon>Agaricales</taxon>
        <taxon>Tricholomatineae</taxon>
        <taxon>Lyophyllaceae</taxon>
        <taxon>Lyophyllum</taxon>
    </lineage>
</organism>
<dbReference type="AlphaFoldDB" id="A0A9P3UMI0"/>
<accession>A0A9P3UMI0</accession>
<keyword evidence="2" id="KW-1185">Reference proteome</keyword>
<dbReference type="EMBL" id="BRPK01000003">
    <property type="protein sequence ID" value="GLB36790.1"/>
    <property type="molecule type" value="Genomic_DNA"/>
</dbReference>
<dbReference type="Proteomes" id="UP001063166">
    <property type="component" value="Unassembled WGS sequence"/>
</dbReference>
<proteinExistence type="predicted"/>
<gene>
    <name evidence="1" type="ORF">LshimejAT787_0310770</name>
</gene>
<name>A0A9P3UMI0_LYOSH</name>
<comment type="caution">
    <text evidence="1">The sequence shown here is derived from an EMBL/GenBank/DDBJ whole genome shotgun (WGS) entry which is preliminary data.</text>
</comment>
<evidence type="ECO:0000313" key="1">
    <source>
        <dbReference type="EMBL" id="GLB36790.1"/>
    </source>
</evidence>
<evidence type="ECO:0000313" key="2">
    <source>
        <dbReference type="Proteomes" id="UP001063166"/>
    </source>
</evidence>
<reference evidence="1" key="1">
    <citation type="submission" date="2022-07" db="EMBL/GenBank/DDBJ databases">
        <title>The genome of Lyophyllum shimeji provides insight into the initial evolution of ectomycorrhizal fungal genome.</title>
        <authorList>
            <person name="Kobayashi Y."/>
            <person name="Shibata T."/>
            <person name="Hirakawa H."/>
            <person name="Shigenobu S."/>
            <person name="Nishiyama T."/>
            <person name="Yamada A."/>
            <person name="Hasebe M."/>
            <person name="Kawaguchi M."/>
        </authorList>
    </citation>
    <scope>NUCLEOTIDE SEQUENCE</scope>
    <source>
        <strain evidence="1">AT787</strain>
    </source>
</reference>
<sequence length="313" mass="34954">MEILGALQSVFAVIISSLLTENNNIFELKSHAALLAQAGNSSQGSLSIQKYMVYTLTLCQGTGRQSPLLVNAARPLRVLPNSELTRVGTGNADPKCVSLRNVIIDEFVANREDSCPPPHDNALAHEIRSETCLCVNSILSKIPLGTLMLHPHPRHDVQSFQCSKLEGFVREFAFQCQLPTRQLFSVEAWGDGLQDLRLRIFLLLPNVVLLALPFHDDSIILCLYLPPLLLILATVSSACHSSDSLVAGGRHRLHVLARFVEFEPLAIRVPLRYRRWCELRMAEDLSVHRACDVCLMTRAWRGPRFNRARTQSS</sequence>